<sequence length="88" mass="10309">MVRWPPSCYFCTVLLFTVVPINLLVEKEGWWSIIELDGPSKRLSFQVPTRGNCTCTLLGSPFWTRRNISQRRTMQQIHLNLLLRKSET</sequence>
<proteinExistence type="predicted"/>
<evidence type="ECO:0000313" key="3">
    <source>
        <dbReference type="Proteomes" id="UP000799429"/>
    </source>
</evidence>
<feature type="signal peptide" evidence="1">
    <location>
        <begin position="1"/>
        <end position="23"/>
    </location>
</feature>
<comment type="caution">
    <text evidence="2">The sequence shown here is derived from an EMBL/GenBank/DDBJ whole genome shotgun (WGS) entry which is preliminary data.</text>
</comment>
<keyword evidence="3" id="KW-1185">Reference proteome</keyword>
<protein>
    <recommendedName>
        <fullName evidence="4">Secreted protein</fullName>
    </recommendedName>
</protein>
<accession>A0A9P4S6X9</accession>
<evidence type="ECO:0000256" key="1">
    <source>
        <dbReference type="SAM" id="SignalP"/>
    </source>
</evidence>
<gene>
    <name evidence="2" type="ORF">M501DRAFT_218793</name>
</gene>
<evidence type="ECO:0000313" key="2">
    <source>
        <dbReference type="EMBL" id="KAF2837079.1"/>
    </source>
</evidence>
<reference evidence="2" key="1">
    <citation type="journal article" date="2020" name="Stud. Mycol.">
        <title>101 Dothideomycetes genomes: a test case for predicting lifestyles and emergence of pathogens.</title>
        <authorList>
            <person name="Haridas S."/>
            <person name="Albert R."/>
            <person name="Binder M."/>
            <person name="Bloem J."/>
            <person name="Labutti K."/>
            <person name="Salamov A."/>
            <person name="Andreopoulos B."/>
            <person name="Baker S."/>
            <person name="Barry K."/>
            <person name="Bills G."/>
            <person name="Bluhm B."/>
            <person name="Cannon C."/>
            <person name="Castanera R."/>
            <person name="Culley D."/>
            <person name="Daum C."/>
            <person name="Ezra D."/>
            <person name="Gonzalez J."/>
            <person name="Henrissat B."/>
            <person name="Kuo A."/>
            <person name="Liang C."/>
            <person name="Lipzen A."/>
            <person name="Lutzoni F."/>
            <person name="Magnuson J."/>
            <person name="Mondo S."/>
            <person name="Nolan M."/>
            <person name="Ohm R."/>
            <person name="Pangilinan J."/>
            <person name="Park H.-J."/>
            <person name="Ramirez L."/>
            <person name="Alfaro M."/>
            <person name="Sun H."/>
            <person name="Tritt A."/>
            <person name="Yoshinaga Y."/>
            <person name="Zwiers L.-H."/>
            <person name="Turgeon B."/>
            <person name="Goodwin S."/>
            <person name="Spatafora J."/>
            <person name="Crous P."/>
            <person name="Grigoriev I."/>
        </authorList>
    </citation>
    <scope>NUCLEOTIDE SEQUENCE</scope>
    <source>
        <strain evidence="2">CBS 101060</strain>
    </source>
</reference>
<evidence type="ECO:0008006" key="4">
    <source>
        <dbReference type="Google" id="ProtNLM"/>
    </source>
</evidence>
<dbReference type="Proteomes" id="UP000799429">
    <property type="component" value="Unassembled WGS sequence"/>
</dbReference>
<dbReference type="AlphaFoldDB" id="A0A9P4S6X9"/>
<keyword evidence="1" id="KW-0732">Signal</keyword>
<dbReference type="EMBL" id="MU006101">
    <property type="protein sequence ID" value="KAF2837079.1"/>
    <property type="molecule type" value="Genomic_DNA"/>
</dbReference>
<organism evidence="2 3">
    <name type="scientific">Patellaria atrata CBS 101060</name>
    <dbReference type="NCBI Taxonomy" id="1346257"/>
    <lineage>
        <taxon>Eukaryota</taxon>
        <taxon>Fungi</taxon>
        <taxon>Dikarya</taxon>
        <taxon>Ascomycota</taxon>
        <taxon>Pezizomycotina</taxon>
        <taxon>Dothideomycetes</taxon>
        <taxon>Dothideomycetes incertae sedis</taxon>
        <taxon>Patellariales</taxon>
        <taxon>Patellariaceae</taxon>
        <taxon>Patellaria</taxon>
    </lineage>
</organism>
<feature type="chain" id="PRO_5040489777" description="Secreted protein" evidence="1">
    <location>
        <begin position="24"/>
        <end position="88"/>
    </location>
</feature>
<name>A0A9P4S6X9_9PEZI</name>